<protein>
    <submittedName>
        <fullName evidence="6">Uncharacterized protein</fullName>
    </submittedName>
</protein>
<evidence type="ECO:0000256" key="4">
    <source>
        <dbReference type="ARBA" id="ARBA00023157"/>
    </source>
</evidence>
<dbReference type="Pfam" id="PF14865">
    <property type="entry name" value="Macin"/>
    <property type="match status" value="1"/>
</dbReference>
<comment type="similarity">
    <text evidence="2">Belongs to the macin family.</text>
</comment>
<keyword evidence="7" id="KW-1185">Reference proteome</keyword>
<dbReference type="InterPro" id="IPR038456">
    <property type="entry name" value="Macin_sf"/>
</dbReference>
<evidence type="ECO:0000256" key="1">
    <source>
        <dbReference type="ARBA" id="ARBA00004613"/>
    </source>
</evidence>
<evidence type="ECO:0000256" key="2">
    <source>
        <dbReference type="ARBA" id="ARBA00010366"/>
    </source>
</evidence>
<dbReference type="AlphaFoldDB" id="A0A0B1TEV8"/>
<name>A0A0B1TEV8_OESDE</name>
<dbReference type="OrthoDB" id="5794840at2759"/>
<dbReference type="InterPro" id="IPR029230">
    <property type="entry name" value="Macin"/>
</dbReference>
<feature type="chain" id="PRO_5002065902" evidence="5">
    <location>
        <begin position="21"/>
        <end position="95"/>
    </location>
</feature>
<evidence type="ECO:0000313" key="6">
    <source>
        <dbReference type="EMBL" id="KHJ93925.1"/>
    </source>
</evidence>
<proteinExistence type="inferred from homology"/>
<evidence type="ECO:0000256" key="5">
    <source>
        <dbReference type="SAM" id="SignalP"/>
    </source>
</evidence>
<sequence length="95" mass="10637">MNRYLAAVFLFGILVAFVHGGCYSHWSRCTPQMAFPTGIVWQSCAHYCRQCLGRTYGSCQRVYTMQCSGYQCRCGGGWVPPSSNMLIMATCRFGV</sequence>
<evidence type="ECO:0000313" key="7">
    <source>
        <dbReference type="Proteomes" id="UP000053660"/>
    </source>
</evidence>
<dbReference type="GO" id="GO:0006952">
    <property type="term" value="P:defense response"/>
    <property type="evidence" value="ECO:0007669"/>
    <property type="project" value="InterPro"/>
</dbReference>
<dbReference type="GO" id="GO:0005576">
    <property type="term" value="C:extracellular region"/>
    <property type="evidence" value="ECO:0007669"/>
    <property type="project" value="UniProtKB-SubCell"/>
</dbReference>
<gene>
    <name evidence="6" type="ORF">OESDEN_06156</name>
</gene>
<evidence type="ECO:0000256" key="3">
    <source>
        <dbReference type="ARBA" id="ARBA00022525"/>
    </source>
</evidence>
<organism evidence="6 7">
    <name type="scientific">Oesophagostomum dentatum</name>
    <name type="common">Nodular worm</name>
    <dbReference type="NCBI Taxonomy" id="61180"/>
    <lineage>
        <taxon>Eukaryota</taxon>
        <taxon>Metazoa</taxon>
        <taxon>Ecdysozoa</taxon>
        <taxon>Nematoda</taxon>
        <taxon>Chromadorea</taxon>
        <taxon>Rhabditida</taxon>
        <taxon>Rhabditina</taxon>
        <taxon>Rhabditomorpha</taxon>
        <taxon>Strongyloidea</taxon>
        <taxon>Strongylidae</taxon>
        <taxon>Oesophagostomum</taxon>
    </lineage>
</organism>
<keyword evidence="3" id="KW-0964">Secreted</keyword>
<keyword evidence="4" id="KW-1015">Disulfide bond</keyword>
<accession>A0A0B1TEV8</accession>
<reference evidence="6 7" key="1">
    <citation type="submission" date="2014-03" db="EMBL/GenBank/DDBJ databases">
        <title>Draft genome of the hookworm Oesophagostomum dentatum.</title>
        <authorList>
            <person name="Mitreva M."/>
        </authorList>
    </citation>
    <scope>NUCLEOTIDE SEQUENCE [LARGE SCALE GENOMIC DNA]</scope>
    <source>
        <strain evidence="6 7">OD-Hann</strain>
    </source>
</reference>
<dbReference type="EMBL" id="KN550542">
    <property type="protein sequence ID" value="KHJ93925.1"/>
    <property type="molecule type" value="Genomic_DNA"/>
</dbReference>
<keyword evidence="5" id="KW-0732">Signal</keyword>
<comment type="subcellular location">
    <subcellularLocation>
        <location evidence="1">Secreted</location>
    </subcellularLocation>
</comment>
<feature type="signal peptide" evidence="5">
    <location>
        <begin position="1"/>
        <end position="20"/>
    </location>
</feature>
<dbReference type="Gene3D" id="3.30.30.100">
    <property type="match status" value="1"/>
</dbReference>
<dbReference type="Proteomes" id="UP000053660">
    <property type="component" value="Unassembled WGS sequence"/>
</dbReference>